<dbReference type="AlphaFoldDB" id="A0A0P8X5F5"/>
<gene>
    <name evidence="1" type="ORF">AN403_5357</name>
</gene>
<protein>
    <submittedName>
        <fullName evidence="1">Uncharacterized protein</fullName>
    </submittedName>
</protein>
<evidence type="ECO:0000313" key="2">
    <source>
        <dbReference type="Proteomes" id="UP000050349"/>
    </source>
</evidence>
<comment type="caution">
    <text evidence="1">The sequence shown here is derived from an EMBL/GenBank/DDBJ whole genome shotgun (WGS) entry which is preliminary data.</text>
</comment>
<dbReference type="EMBL" id="LJXB01000056">
    <property type="protein sequence ID" value="KPU61330.1"/>
    <property type="molecule type" value="Genomic_DNA"/>
</dbReference>
<organism evidence="1 2">
    <name type="scientific">Pseudomonas fluorescens</name>
    <dbReference type="NCBI Taxonomy" id="294"/>
    <lineage>
        <taxon>Bacteria</taxon>
        <taxon>Pseudomonadati</taxon>
        <taxon>Pseudomonadota</taxon>
        <taxon>Gammaproteobacteria</taxon>
        <taxon>Pseudomonadales</taxon>
        <taxon>Pseudomonadaceae</taxon>
        <taxon>Pseudomonas</taxon>
    </lineage>
</organism>
<reference evidence="1 2" key="1">
    <citation type="submission" date="2015-09" db="EMBL/GenBank/DDBJ databases">
        <authorList>
            <person name="Jackson K.R."/>
            <person name="Lunt B.L."/>
            <person name="Fisher J.N.B."/>
            <person name="Gardner A.V."/>
            <person name="Bailey M.E."/>
            <person name="Deus L.M."/>
            <person name="Earl A.S."/>
            <person name="Gibby P.D."/>
            <person name="Hartmann K.A."/>
            <person name="Liu J.E."/>
            <person name="Manci A.M."/>
            <person name="Nielsen D.A."/>
            <person name="Solomon M.B."/>
            <person name="Breakwell D.P."/>
            <person name="Burnett S.H."/>
            <person name="Grose J.H."/>
        </authorList>
    </citation>
    <scope>NUCLEOTIDE SEQUENCE [LARGE SCALE GENOMIC DNA]</scope>
    <source>
        <strain evidence="1 2">S613</strain>
    </source>
</reference>
<dbReference type="Proteomes" id="UP000050349">
    <property type="component" value="Unassembled WGS sequence"/>
</dbReference>
<dbReference type="PATRIC" id="fig|294.162.peg.886"/>
<evidence type="ECO:0000313" key="1">
    <source>
        <dbReference type="EMBL" id="KPU61330.1"/>
    </source>
</evidence>
<accession>A0A0P8X5F5</accession>
<proteinExistence type="predicted"/>
<name>A0A0P8X5F5_PSEFL</name>
<sequence length="126" mass="13283">MAFASDLAKATIRLPLQQDNHRLIHRPHPAPECIHIDRTHVYPLQAAKERLNVPIANVPGVPVMKTRLILALTLSVLAANAFAADGYDKTGSASYGAGTSAAIEHAHSGTYASDGFDKTGSAEAIG</sequence>